<evidence type="ECO:0000256" key="2">
    <source>
        <dbReference type="SAM" id="Phobius"/>
    </source>
</evidence>
<evidence type="ECO:0000313" key="6">
    <source>
        <dbReference type="Proteomes" id="UP000284451"/>
    </source>
</evidence>
<comment type="caution">
    <text evidence="3">The sequence shown here is derived from an EMBL/GenBank/DDBJ whole genome shotgun (WGS) entry which is preliminary data.</text>
</comment>
<dbReference type="AlphaFoldDB" id="A0A443JPQ5"/>
<dbReference type="EMBL" id="SAUX01000009">
    <property type="protein sequence ID" value="RWR30045.1"/>
    <property type="molecule type" value="Genomic_DNA"/>
</dbReference>
<evidence type="ECO:0000313" key="4">
    <source>
        <dbReference type="EMBL" id="RWR30045.1"/>
    </source>
</evidence>
<dbReference type="GO" id="GO:0015385">
    <property type="term" value="F:sodium:proton antiporter activity"/>
    <property type="evidence" value="ECO:0007669"/>
    <property type="project" value="TreeGrafter"/>
</dbReference>
<protein>
    <submittedName>
        <fullName evidence="3">Cation:proton antiporter</fullName>
    </submittedName>
</protein>
<reference evidence="6 8" key="2">
    <citation type="submission" date="2019-01" db="EMBL/GenBank/DDBJ databases">
        <authorList>
            <person name="Li Y."/>
        </authorList>
    </citation>
    <scope>NUCLEOTIDE SEQUENCE [LARGE SCALE GENOMIC DNA]</scope>
    <source>
        <strain evidence="5 6">07D10-4-3</strain>
        <strain evidence="4 8">D19-10-3-21</strain>
        <strain evidence="3">SK2B-1</strain>
    </source>
</reference>
<keyword evidence="2" id="KW-0472">Membrane</keyword>
<accession>A0A443KGC1</accession>
<dbReference type="InterPro" id="IPR005133">
    <property type="entry name" value="PhaG_MnhG_YufB"/>
</dbReference>
<evidence type="ECO:0000313" key="7">
    <source>
        <dbReference type="Proteomes" id="UP000284476"/>
    </source>
</evidence>
<feature type="transmembrane region" description="Helical" evidence="2">
    <location>
        <begin position="71"/>
        <end position="91"/>
    </location>
</feature>
<gene>
    <name evidence="5" type="ORF">D2T29_09915</name>
    <name evidence="3" type="ORF">D2T30_06025</name>
    <name evidence="4" type="ORF">D2T31_09125</name>
</gene>
<dbReference type="RefSeq" id="WP_128208164.1">
    <property type="nucleotide sequence ID" value="NZ_JBHRSO010000039.1"/>
</dbReference>
<dbReference type="EMBL" id="SAUZ01000005">
    <property type="protein sequence ID" value="RWR22501.1"/>
    <property type="molecule type" value="Genomic_DNA"/>
</dbReference>
<dbReference type="PANTHER" id="PTHR34703">
    <property type="entry name" value="ANTIPORTER SUBUNIT MNHG2-RELATED"/>
    <property type="match status" value="1"/>
</dbReference>
<keyword evidence="2" id="KW-0812">Transmembrane</keyword>
<organism evidence="3 7">
    <name type="scientific">Paenirhodobacter populi</name>
    <dbReference type="NCBI Taxonomy" id="2306993"/>
    <lineage>
        <taxon>Bacteria</taxon>
        <taxon>Pseudomonadati</taxon>
        <taxon>Pseudomonadota</taxon>
        <taxon>Alphaproteobacteria</taxon>
        <taxon>Rhodobacterales</taxon>
        <taxon>Rhodobacter group</taxon>
        <taxon>Paenirhodobacter</taxon>
    </lineage>
</organism>
<dbReference type="Proteomes" id="UP000285295">
    <property type="component" value="Unassembled WGS sequence"/>
</dbReference>
<feature type="region of interest" description="Disordered" evidence="1">
    <location>
        <begin position="98"/>
        <end position="117"/>
    </location>
</feature>
<dbReference type="PANTHER" id="PTHR34703:SF1">
    <property type="entry name" value="ANTIPORTER SUBUNIT MNHG2-RELATED"/>
    <property type="match status" value="1"/>
</dbReference>
<reference evidence="6 7" key="1">
    <citation type="submission" date="2019-01" db="EMBL/GenBank/DDBJ databases">
        <title>Sinorhodobacter populi sp. nov. isolated from the symptomatic bark tissue of Populus euramericana canker.</title>
        <authorList>
            <person name="Xu G."/>
        </authorList>
    </citation>
    <scope>NUCLEOTIDE SEQUENCE [LARGE SCALE GENOMIC DNA]</scope>
    <source>
        <strain evidence="5 6">07D10-4-3</strain>
        <strain evidence="4 8">D19-10-3-21</strain>
        <strain evidence="3 7">SK2B-1</strain>
    </source>
</reference>
<sequence>MNDIPLWLAIPAAVLLVIGGTLSLIGASGVVRLGSFYQRMHAPSMITSWGTGSVVLASMLFYSGLSGKPVLHDIIIGIFIMITTPVTMLLLSRAAVQRDQAEGTPDLPGGNQSDKPE</sequence>
<evidence type="ECO:0000313" key="5">
    <source>
        <dbReference type="EMBL" id="RWR31812.1"/>
    </source>
</evidence>
<keyword evidence="2" id="KW-1133">Transmembrane helix</keyword>
<evidence type="ECO:0000313" key="8">
    <source>
        <dbReference type="Proteomes" id="UP000285295"/>
    </source>
</evidence>
<dbReference type="OrthoDB" id="4427992at2"/>
<dbReference type="NCBIfam" id="TIGR01300">
    <property type="entry name" value="CPA3_mnhG_phaG"/>
    <property type="match status" value="1"/>
</dbReference>
<dbReference type="Pfam" id="PF03334">
    <property type="entry name" value="PhaG_MnhG_YufB"/>
    <property type="match status" value="1"/>
</dbReference>
<feature type="transmembrane region" description="Helical" evidence="2">
    <location>
        <begin position="6"/>
        <end position="34"/>
    </location>
</feature>
<proteinExistence type="predicted"/>
<name>A0A443JPQ5_9RHOB</name>
<dbReference type="Proteomes" id="UP000284476">
    <property type="component" value="Unassembled WGS sequence"/>
</dbReference>
<evidence type="ECO:0000256" key="1">
    <source>
        <dbReference type="SAM" id="MobiDB-lite"/>
    </source>
</evidence>
<feature type="transmembrane region" description="Helical" evidence="2">
    <location>
        <begin position="46"/>
        <end position="65"/>
    </location>
</feature>
<accession>A0A443KBC9</accession>
<evidence type="ECO:0000313" key="3">
    <source>
        <dbReference type="EMBL" id="RWR22501.1"/>
    </source>
</evidence>
<dbReference type="EMBL" id="SAUY01000010">
    <property type="protein sequence ID" value="RWR31812.1"/>
    <property type="molecule type" value="Genomic_DNA"/>
</dbReference>
<accession>A0A443JPQ5</accession>
<dbReference type="Proteomes" id="UP000284451">
    <property type="component" value="Unassembled WGS sequence"/>
</dbReference>